<evidence type="ECO:0000313" key="2">
    <source>
        <dbReference type="Proteomes" id="UP000245670"/>
    </source>
</evidence>
<keyword evidence="1" id="KW-0808">Transferase</keyword>
<sequence length="257" mass="29637">MIDYQEAYLKLLREKLTDYKYGNFLYCEPKNIQDLRAGDEVLCTVKEYDSLKRFYGKDWPNQGETMIGLVRLLNLHELVKDIAKNKIEGDFFEAGVWKGGASIYLNALNIAFCDGKKNIWLADSFEGLPKPTLPQDVDFDFTQYNELSIPLKQVIQNFKNYNLLTNNVFFLKGWFKDTLPNATVSNISLLRLDGDLYESTMDILNNLYDKVVSGGYIVVDDYGLECCKLAISDFRNSRGITEEIIEIDWTGAYWIKD</sequence>
<evidence type="ECO:0000313" key="1">
    <source>
        <dbReference type="EMBL" id="PWG04349.1"/>
    </source>
</evidence>
<dbReference type="Gene3D" id="3.40.50.150">
    <property type="entry name" value="Vaccinia Virus protein VP39"/>
    <property type="match status" value="1"/>
</dbReference>
<proteinExistence type="predicted"/>
<dbReference type="OrthoDB" id="3826968at2"/>
<dbReference type="RefSeq" id="WP_109405719.1">
    <property type="nucleotide sequence ID" value="NZ_QFFG01000006.1"/>
</dbReference>
<dbReference type="InterPro" id="IPR008884">
    <property type="entry name" value="TylF_MeTrfase"/>
</dbReference>
<protein>
    <submittedName>
        <fullName evidence="1">Macrocin O-methyltransferase</fullName>
    </submittedName>
</protein>
<comment type="caution">
    <text evidence="1">The sequence shown here is derived from an EMBL/GenBank/DDBJ whole genome shotgun (WGS) entry which is preliminary data.</text>
</comment>
<dbReference type="GO" id="GO:0008168">
    <property type="term" value="F:methyltransferase activity"/>
    <property type="evidence" value="ECO:0007669"/>
    <property type="project" value="UniProtKB-KW"/>
</dbReference>
<dbReference type="InterPro" id="IPR029063">
    <property type="entry name" value="SAM-dependent_MTases_sf"/>
</dbReference>
<dbReference type="Proteomes" id="UP000245670">
    <property type="component" value="Unassembled WGS sequence"/>
</dbReference>
<keyword evidence="2" id="KW-1185">Reference proteome</keyword>
<accession>A0A2U2J7N2</accession>
<dbReference type="Pfam" id="PF05711">
    <property type="entry name" value="TylF"/>
    <property type="match status" value="1"/>
</dbReference>
<dbReference type="PANTHER" id="PTHR40036:SF1">
    <property type="entry name" value="MACROCIN O-METHYLTRANSFERASE"/>
    <property type="match status" value="1"/>
</dbReference>
<name>A0A2U2J7N2_9FLAO</name>
<reference evidence="1 2" key="1">
    <citation type="submission" date="2018-05" db="EMBL/GenBank/DDBJ databases">
        <title>Polaribacter aquimarinus sp. nov., isolated from sediment in a sediment of sea.</title>
        <authorList>
            <person name="Lu D."/>
        </authorList>
    </citation>
    <scope>NUCLEOTIDE SEQUENCE [LARGE SCALE GENOMIC DNA]</scope>
    <source>
        <strain evidence="1 2">ZY113</strain>
    </source>
</reference>
<dbReference type="PANTHER" id="PTHR40036">
    <property type="entry name" value="MACROCIN O-METHYLTRANSFERASE"/>
    <property type="match status" value="1"/>
</dbReference>
<dbReference type="EMBL" id="QFFG01000006">
    <property type="protein sequence ID" value="PWG04349.1"/>
    <property type="molecule type" value="Genomic_DNA"/>
</dbReference>
<organism evidence="1 2">
    <name type="scientific">Polaribacter aquimarinus</name>
    <dbReference type="NCBI Taxonomy" id="2100726"/>
    <lineage>
        <taxon>Bacteria</taxon>
        <taxon>Pseudomonadati</taxon>
        <taxon>Bacteroidota</taxon>
        <taxon>Flavobacteriia</taxon>
        <taxon>Flavobacteriales</taxon>
        <taxon>Flavobacteriaceae</taxon>
    </lineage>
</organism>
<gene>
    <name evidence="1" type="ORF">DIS07_13150</name>
</gene>
<dbReference type="GO" id="GO:0032259">
    <property type="term" value="P:methylation"/>
    <property type="evidence" value="ECO:0007669"/>
    <property type="project" value="UniProtKB-KW"/>
</dbReference>
<keyword evidence="1" id="KW-0489">Methyltransferase</keyword>
<dbReference type="AlphaFoldDB" id="A0A2U2J7N2"/>